<dbReference type="PANTHER" id="PTHR46268">
    <property type="entry name" value="STRESS RESPONSE PROTEIN NHAX"/>
    <property type="match status" value="1"/>
</dbReference>
<dbReference type="RefSeq" id="WP_127189963.1">
    <property type="nucleotide sequence ID" value="NZ_RZNJ01000010.1"/>
</dbReference>
<evidence type="ECO:0000256" key="1">
    <source>
        <dbReference type="ARBA" id="ARBA00008791"/>
    </source>
</evidence>
<dbReference type="PANTHER" id="PTHR46268:SF15">
    <property type="entry name" value="UNIVERSAL STRESS PROTEIN HP_0031"/>
    <property type="match status" value="1"/>
</dbReference>
<evidence type="ECO:0000313" key="4">
    <source>
        <dbReference type="Proteomes" id="UP000281547"/>
    </source>
</evidence>
<comment type="caution">
    <text evidence="3">The sequence shown here is derived from an EMBL/GenBank/DDBJ whole genome shotgun (WGS) entry which is preliminary data.</text>
</comment>
<dbReference type="SUPFAM" id="SSF52402">
    <property type="entry name" value="Adenine nucleotide alpha hydrolases-like"/>
    <property type="match status" value="1"/>
</dbReference>
<dbReference type="Gene3D" id="3.40.50.620">
    <property type="entry name" value="HUPs"/>
    <property type="match status" value="1"/>
</dbReference>
<accession>A0A433X1S5</accession>
<organism evidence="3 4">
    <name type="scientific">Arsenicitalea aurantiaca</name>
    <dbReference type="NCBI Taxonomy" id="1783274"/>
    <lineage>
        <taxon>Bacteria</taxon>
        <taxon>Pseudomonadati</taxon>
        <taxon>Pseudomonadota</taxon>
        <taxon>Alphaproteobacteria</taxon>
        <taxon>Hyphomicrobiales</taxon>
        <taxon>Devosiaceae</taxon>
        <taxon>Arsenicitalea</taxon>
    </lineage>
</organism>
<evidence type="ECO:0000259" key="2">
    <source>
        <dbReference type="Pfam" id="PF00582"/>
    </source>
</evidence>
<feature type="domain" description="UspA" evidence="2">
    <location>
        <begin position="1"/>
        <end position="149"/>
    </location>
</feature>
<dbReference type="PRINTS" id="PR01438">
    <property type="entry name" value="UNVRSLSTRESS"/>
</dbReference>
<sequence length="149" mass="15468">MYKHILIPTDGSEIAQKGVDHGLSLAKTLGAKVTIIAVTEPFPYHASAGGAGWVPLPVDVSGYEDGQKRFADQLLAKVGEAAGKLGVSATLSHVPDAQPAEAIVESAKTEGCSLIVMASHGRRGLGRLLLGSQTSEVLTYSPVPVLVVR</sequence>
<dbReference type="AlphaFoldDB" id="A0A433X1S5"/>
<evidence type="ECO:0000313" key="3">
    <source>
        <dbReference type="EMBL" id="RUT28086.1"/>
    </source>
</evidence>
<dbReference type="InterPro" id="IPR006015">
    <property type="entry name" value="Universal_stress_UspA"/>
</dbReference>
<dbReference type="EMBL" id="RZNJ01000010">
    <property type="protein sequence ID" value="RUT28086.1"/>
    <property type="molecule type" value="Genomic_DNA"/>
</dbReference>
<dbReference type="InterPro" id="IPR014729">
    <property type="entry name" value="Rossmann-like_a/b/a_fold"/>
</dbReference>
<proteinExistence type="inferred from homology"/>
<dbReference type="InterPro" id="IPR006016">
    <property type="entry name" value="UspA"/>
</dbReference>
<comment type="similarity">
    <text evidence="1">Belongs to the universal stress protein A family.</text>
</comment>
<dbReference type="CDD" id="cd00293">
    <property type="entry name" value="USP-like"/>
    <property type="match status" value="1"/>
</dbReference>
<dbReference type="Proteomes" id="UP000281547">
    <property type="component" value="Unassembled WGS sequence"/>
</dbReference>
<reference evidence="3 4" key="1">
    <citation type="journal article" date="2016" name="Int. J. Syst. Evol. Microbiol.">
        <title>Arsenicitalea aurantiaca gen. nov., sp. nov., a new member of the family Hyphomicrobiaceae, isolated from high-arsenic sediment.</title>
        <authorList>
            <person name="Mu Y."/>
            <person name="Zhou L."/>
            <person name="Zeng X.C."/>
            <person name="Liu L."/>
            <person name="Pan Y."/>
            <person name="Chen X."/>
            <person name="Wang J."/>
            <person name="Li S."/>
            <person name="Li W.J."/>
            <person name="Wang Y."/>
        </authorList>
    </citation>
    <scope>NUCLEOTIDE SEQUENCE [LARGE SCALE GENOMIC DNA]</scope>
    <source>
        <strain evidence="3 4">42-50</strain>
    </source>
</reference>
<dbReference type="OrthoDB" id="5564966at2"/>
<name>A0A433X1S5_9HYPH</name>
<keyword evidence="4" id="KW-1185">Reference proteome</keyword>
<protein>
    <submittedName>
        <fullName evidence="3">Universal stress protein</fullName>
    </submittedName>
</protein>
<gene>
    <name evidence="3" type="ORF">EMQ25_17810</name>
</gene>
<dbReference type="Pfam" id="PF00582">
    <property type="entry name" value="Usp"/>
    <property type="match status" value="1"/>
</dbReference>